<proteinExistence type="predicted"/>
<organism evidence="1 2">
    <name type="scientific">Bacillus cereus ISP2954</name>
    <dbReference type="NCBI Taxonomy" id="1053215"/>
    <lineage>
        <taxon>Bacteria</taxon>
        <taxon>Bacillati</taxon>
        <taxon>Bacillota</taxon>
        <taxon>Bacilli</taxon>
        <taxon>Bacillales</taxon>
        <taxon>Bacillaceae</taxon>
        <taxon>Bacillus</taxon>
        <taxon>Bacillus cereus group</taxon>
    </lineage>
</organism>
<evidence type="ECO:0000313" key="2">
    <source>
        <dbReference type="Proteomes" id="UP000013989"/>
    </source>
</evidence>
<dbReference type="RefSeq" id="WP_016090423.1">
    <property type="nucleotide sequence ID" value="NZ_KB976771.1"/>
</dbReference>
<dbReference type="Proteomes" id="UP000013989">
    <property type="component" value="Unassembled WGS sequence"/>
</dbReference>
<sequence>MKVHDKEFKTSQELSDAICWELAEYQTIITLALSNCSKEEVSKILKVVERGERFSSTTKEWLKQNIETFHKPKWDKEVKRNDRHVKSN</sequence>
<gene>
    <name evidence="1" type="ORF">IGU_06871</name>
</gene>
<comment type="caution">
    <text evidence="1">The sequence shown here is derived from an EMBL/GenBank/DDBJ whole genome shotgun (WGS) entry which is preliminary data.</text>
</comment>
<accession>A0A9W5VBP6</accession>
<protein>
    <submittedName>
        <fullName evidence="1">Uncharacterized protein</fullName>
    </submittedName>
</protein>
<dbReference type="AlphaFoldDB" id="A0A9W5VBP6"/>
<reference evidence="1 2" key="1">
    <citation type="submission" date="2012-12" db="EMBL/GenBank/DDBJ databases">
        <title>The Genome Sequence of Bacillus cereus ISP2954.</title>
        <authorList>
            <consortium name="The Broad Institute Genome Sequencing Platform"/>
            <consortium name="The Broad Institute Genome Sequencing Center for Infectious Disease"/>
            <person name="Feldgarden M."/>
            <person name="Van der Auwera G.A."/>
            <person name="Mahillon J."/>
            <person name="Duprez V."/>
            <person name="Timmery S."/>
            <person name="Mattelet C."/>
            <person name="Dierick K."/>
            <person name="Sun M."/>
            <person name="Yu Z."/>
            <person name="Zhu L."/>
            <person name="Hu X."/>
            <person name="Shank E.B."/>
            <person name="Swiecicka I."/>
            <person name="Hansen B.M."/>
            <person name="Andrup L."/>
            <person name="Walker B."/>
            <person name="Young S.K."/>
            <person name="Zeng Q."/>
            <person name="Gargeya S."/>
            <person name="Fitzgerald M."/>
            <person name="Haas B."/>
            <person name="Abouelleil A."/>
            <person name="Alvarado L."/>
            <person name="Arachchi H.M."/>
            <person name="Berlin A.M."/>
            <person name="Chapman S.B."/>
            <person name="Dewar J."/>
            <person name="Goldberg J."/>
            <person name="Griggs A."/>
            <person name="Gujja S."/>
            <person name="Hansen M."/>
            <person name="Howarth C."/>
            <person name="Imamovic A."/>
            <person name="Larimer J."/>
            <person name="McCowan C."/>
            <person name="Murphy C."/>
            <person name="Neiman D."/>
            <person name="Pearson M."/>
            <person name="Priest M."/>
            <person name="Roberts A."/>
            <person name="Saif S."/>
            <person name="Shea T."/>
            <person name="Sisk P."/>
            <person name="Sykes S."/>
            <person name="Wortman J."/>
            <person name="Nusbaum C."/>
            <person name="Birren B."/>
        </authorList>
    </citation>
    <scope>NUCLEOTIDE SEQUENCE [LARGE SCALE GENOMIC DNA]</scope>
    <source>
        <strain evidence="1 2">ISP2954</strain>
    </source>
</reference>
<dbReference type="EMBL" id="AHEJ01000123">
    <property type="protein sequence ID" value="EOP50972.1"/>
    <property type="molecule type" value="Genomic_DNA"/>
</dbReference>
<evidence type="ECO:0000313" key="1">
    <source>
        <dbReference type="EMBL" id="EOP50972.1"/>
    </source>
</evidence>
<name>A0A9W5VBP6_BACCE</name>